<dbReference type="InterPro" id="IPR043723">
    <property type="entry name" value="DUF5665"/>
</dbReference>
<proteinExistence type="predicted"/>
<keyword evidence="1" id="KW-0472">Membrane</keyword>
<comment type="caution">
    <text evidence="2">The sequence shown here is derived from an EMBL/GenBank/DDBJ whole genome shotgun (WGS) entry which is preliminary data.</text>
</comment>
<dbReference type="Pfam" id="PF18910">
    <property type="entry name" value="DUF5665"/>
    <property type="match status" value="1"/>
</dbReference>
<accession>A0A9D1IAF1</accession>
<dbReference type="AlphaFoldDB" id="A0A9D1IAF1"/>
<evidence type="ECO:0000313" key="3">
    <source>
        <dbReference type="Proteomes" id="UP000824072"/>
    </source>
</evidence>
<gene>
    <name evidence="2" type="ORF">IAB02_00655</name>
</gene>
<dbReference type="EMBL" id="DVMU01000016">
    <property type="protein sequence ID" value="HIU33046.1"/>
    <property type="molecule type" value="Genomic_DNA"/>
</dbReference>
<dbReference type="Proteomes" id="UP000824072">
    <property type="component" value="Unassembled WGS sequence"/>
</dbReference>
<name>A0A9D1IAF1_9FIRM</name>
<organism evidence="2 3">
    <name type="scientific">Candidatus Pullichristensenella excrementigallinarum</name>
    <dbReference type="NCBI Taxonomy" id="2840907"/>
    <lineage>
        <taxon>Bacteria</taxon>
        <taxon>Bacillati</taxon>
        <taxon>Bacillota</taxon>
        <taxon>Clostridia</taxon>
        <taxon>Candidatus Pullichristensenella</taxon>
    </lineage>
</organism>
<feature type="transmembrane region" description="Helical" evidence="1">
    <location>
        <begin position="35"/>
        <end position="60"/>
    </location>
</feature>
<reference evidence="2" key="2">
    <citation type="journal article" date="2021" name="PeerJ">
        <title>Extensive microbial diversity within the chicken gut microbiome revealed by metagenomics and culture.</title>
        <authorList>
            <person name="Gilroy R."/>
            <person name="Ravi A."/>
            <person name="Getino M."/>
            <person name="Pursley I."/>
            <person name="Horton D.L."/>
            <person name="Alikhan N.F."/>
            <person name="Baker D."/>
            <person name="Gharbi K."/>
            <person name="Hall N."/>
            <person name="Watson M."/>
            <person name="Adriaenssens E.M."/>
            <person name="Foster-Nyarko E."/>
            <person name="Jarju S."/>
            <person name="Secka A."/>
            <person name="Antonio M."/>
            <person name="Oren A."/>
            <person name="Chaudhuri R.R."/>
            <person name="La Ragione R."/>
            <person name="Hildebrand F."/>
            <person name="Pallen M.J."/>
        </authorList>
    </citation>
    <scope>NUCLEOTIDE SEQUENCE</scope>
    <source>
        <strain evidence="2">ChiHcec3-11533</strain>
    </source>
</reference>
<sequence length="86" mass="9907">MEEKLEKLLGTLERMRLDEYVEYVTNRKRLIWQSIFYGMLRGFGFTLGFTVLGAVIVVLIKNLVVENIPLIGGFLAEVVNAIQERM</sequence>
<protein>
    <submittedName>
        <fullName evidence="2">Uncharacterized protein</fullName>
    </submittedName>
</protein>
<evidence type="ECO:0000256" key="1">
    <source>
        <dbReference type="SAM" id="Phobius"/>
    </source>
</evidence>
<keyword evidence="1" id="KW-0812">Transmembrane</keyword>
<keyword evidence="1" id="KW-1133">Transmembrane helix</keyword>
<evidence type="ECO:0000313" key="2">
    <source>
        <dbReference type="EMBL" id="HIU33046.1"/>
    </source>
</evidence>
<reference evidence="2" key="1">
    <citation type="submission" date="2020-10" db="EMBL/GenBank/DDBJ databases">
        <authorList>
            <person name="Gilroy R."/>
        </authorList>
    </citation>
    <scope>NUCLEOTIDE SEQUENCE</scope>
    <source>
        <strain evidence="2">ChiHcec3-11533</strain>
    </source>
</reference>